<proteinExistence type="predicted"/>
<dbReference type="AlphaFoldDB" id="A0A6J8EYP6"/>
<evidence type="ECO:0000313" key="3">
    <source>
        <dbReference type="Proteomes" id="UP000507470"/>
    </source>
</evidence>
<feature type="transmembrane region" description="Helical" evidence="1">
    <location>
        <begin position="133"/>
        <end position="156"/>
    </location>
</feature>
<gene>
    <name evidence="2" type="ORF">MCOR_57558</name>
</gene>
<dbReference type="Proteomes" id="UP000507470">
    <property type="component" value="Unassembled WGS sequence"/>
</dbReference>
<evidence type="ECO:0000313" key="2">
    <source>
        <dbReference type="EMBL" id="CAC5425768.1"/>
    </source>
</evidence>
<evidence type="ECO:0000256" key="1">
    <source>
        <dbReference type="SAM" id="Phobius"/>
    </source>
</evidence>
<accession>A0A6J8EYP6</accession>
<dbReference type="EMBL" id="CACVKT020010293">
    <property type="protein sequence ID" value="CAC5425768.1"/>
    <property type="molecule type" value="Genomic_DNA"/>
</dbReference>
<keyword evidence="1" id="KW-0812">Transmembrane</keyword>
<keyword evidence="3" id="KW-1185">Reference proteome</keyword>
<protein>
    <submittedName>
        <fullName evidence="2">Uncharacterized protein</fullName>
    </submittedName>
</protein>
<organism evidence="2 3">
    <name type="scientific">Mytilus coruscus</name>
    <name type="common">Sea mussel</name>
    <dbReference type="NCBI Taxonomy" id="42192"/>
    <lineage>
        <taxon>Eukaryota</taxon>
        <taxon>Metazoa</taxon>
        <taxon>Spiralia</taxon>
        <taxon>Lophotrochozoa</taxon>
        <taxon>Mollusca</taxon>
        <taxon>Bivalvia</taxon>
        <taxon>Autobranchia</taxon>
        <taxon>Pteriomorphia</taxon>
        <taxon>Mytilida</taxon>
        <taxon>Mytiloidea</taxon>
        <taxon>Mytilidae</taxon>
        <taxon>Mytilinae</taxon>
        <taxon>Mytilus</taxon>
    </lineage>
</organism>
<keyword evidence="1" id="KW-0472">Membrane</keyword>
<sequence>MNLTSIDVMRKGKRKKVKRCGRGIWQSYKGRQNIDEKVPINLNVKLVSIQKAIELVTNAQHLIMDTGVDVNVNAELLKGLNMLFVSPAESIEEIYYICHHEVGCVQVLLSTAAVTTYDHTEGIDTFPLSILQIVNISTVSILFLLLVCVSLTYVCWKYEVSCKNRERRTVHINTIYPTESRNHAHQEEAHEYEGVDDGCLNRESSIYDGHRAKSSGSSARGSGICGIDSDGYLNAYHALKSIEFEVENTQYTDQSSTGTSFRHA</sequence>
<keyword evidence="1" id="KW-1133">Transmembrane helix</keyword>
<reference evidence="2 3" key="1">
    <citation type="submission" date="2020-06" db="EMBL/GenBank/DDBJ databases">
        <authorList>
            <person name="Li R."/>
            <person name="Bekaert M."/>
        </authorList>
    </citation>
    <scope>NUCLEOTIDE SEQUENCE [LARGE SCALE GENOMIC DNA]</scope>
    <source>
        <strain evidence="3">wild</strain>
    </source>
</reference>
<name>A0A6J8EYP6_MYTCO</name>